<dbReference type="AlphaFoldDB" id="A0A1E1KWN5"/>
<dbReference type="Proteomes" id="UP000178912">
    <property type="component" value="Unassembled WGS sequence"/>
</dbReference>
<evidence type="ECO:0000313" key="2">
    <source>
        <dbReference type="EMBL" id="CZT02641.1"/>
    </source>
</evidence>
<evidence type="ECO:0000313" key="3">
    <source>
        <dbReference type="Proteomes" id="UP000178912"/>
    </source>
</evidence>
<sequence length="44" mass="4756">MYPHNSESWAKIGEGVCYEGAEPHDDNSDEDLGLSEENDEAGSA</sequence>
<accession>A0A1E1KWN5</accession>
<reference evidence="3" key="1">
    <citation type="submission" date="2016-03" db="EMBL/GenBank/DDBJ databases">
        <authorList>
            <person name="Guldener U."/>
        </authorList>
    </citation>
    <scope>NUCLEOTIDE SEQUENCE [LARGE SCALE GENOMIC DNA]</scope>
    <source>
        <strain evidence="3">04CH-RAC-A.6.1</strain>
    </source>
</reference>
<organism evidence="2 3">
    <name type="scientific">Rhynchosporium agropyri</name>
    <dbReference type="NCBI Taxonomy" id="914238"/>
    <lineage>
        <taxon>Eukaryota</taxon>
        <taxon>Fungi</taxon>
        <taxon>Dikarya</taxon>
        <taxon>Ascomycota</taxon>
        <taxon>Pezizomycotina</taxon>
        <taxon>Leotiomycetes</taxon>
        <taxon>Helotiales</taxon>
        <taxon>Ploettnerulaceae</taxon>
        <taxon>Rhynchosporium</taxon>
    </lineage>
</organism>
<feature type="region of interest" description="Disordered" evidence="1">
    <location>
        <begin position="15"/>
        <end position="44"/>
    </location>
</feature>
<protein>
    <submittedName>
        <fullName evidence="2">Uncharacterized protein</fullName>
    </submittedName>
</protein>
<dbReference type="EMBL" id="FJUX01000057">
    <property type="protein sequence ID" value="CZT02641.1"/>
    <property type="molecule type" value="Genomic_DNA"/>
</dbReference>
<name>A0A1E1KWN5_9HELO</name>
<feature type="compositionally biased region" description="Acidic residues" evidence="1">
    <location>
        <begin position="27"/>
        <end position="44"/>
    </location>
</feature>
<keyword evidence="3" id="KW-1185">Reference proteome</keyword>
<evidence type="ECO:0000256" key="1">
    <source>
        <dbReference type="SAM" id="MobiDB-lite"/>
    </source>
</evidence>
<proteinExistence type="predicted"/>
<gene>
    <name evidence="2" type="ORF">RAG0_09682</name>
</gene>